<evidence type="ECO:0000313" key="1">
    <source>
        <dbReference type="EMBL" id="MDE8696545.1"/>
    </source>
</evidence>
<dbReference type="RefSeq" id="WP_029427431.1">
    <property type="nucleotide sequence ID" value="NZ_CAXKYC010000025.1"/>
</dbReference>
<evidence type="ECO:0000313" key="2">
    <source>
        <dbReference type="Proteomes" id="UP001221924"/>
    </source>
</evidence>
<gene>
    <name evidence="1" type="ORF">PZH42_20775</name>
</gene>
<dbReference type="AlphaFoldDB" id="A0AAW6MC40"/>
<accession>A0AAW6MC40</accession>
<name>A0AAW6MC40_9BACE</name>
<reference evidence="1" key="1">
    <citation type="submission" date="2023-03" db="EMBL/GenBank/DDBJ databases">
        <title>DFI Biobank Strains.</title>
        <authorList>
            <person name="Mostad J."/>
            <person name="Paddock L."/>
            <person name="Medina S."/>
            <person name="Waligurski E."/>
            <person name="Barat B."/>
            <person name="Smith R."/>
            <person name="Burgo V."/>
            <person name="Metcalfe C."/>
            <person name="Woodson C."/>
            <person name="Sundararajan A."/>
            <person name="Ramaswamy R."/>
            <person name="Lin H."/>
            <person name="Pamer E.G."/>
        </authorList>
    </citation>
    <scope>NUCLEOTIDE SEQUENCE</scope>
    <source>
        <strain evidence="1">DFI.9.5</strain>
    </source>
</reference>
<sequence length="69" mass="8089">MVDAKTLSWIKRQSTLALIELLHQITDNVSEPYSKMAFFYKRMQNPNAIFANPMKRYEYTGKEVGHSYS</sequence>
<organism evidence="1 2">
    <name type="scientific">Bacteroides cellulosilyticus</name>
    <dbReference type="NCBI Taxonomy" id="246787"/>
    <lineage>
        <taxon>Bacteria</taxon>
        <taxon>Pseudomonadati</taxon>
        <taxon>Bacteroidota</taxon>
        <taxon>Bacteroidia</taxon>
        <taxon>Bacteroidales</taxon>
        <taxon>Bacteroidaceae</taxon>
        <taxon>Bacteroides</taxon>
    </lineage>
</organism>
<dbReference type="EMBL" id="JARFID010000027">
    <property type="protein sequence ID" value="MDE8696545.1"/>
    <property type="molecule type" value="Genomic_DNA"/>
</dbReference>
<dbReference type="Proteomes" id="UP001221924">
    <property type="component" value="Unassembled WGS sequence"/>
</dbReference>
<comment type="caution">
    <text evidence="1">The sequence shown here is derived from an EMBL/GenBank/DDBJ whole genome shotgun (WGS) entry which is preliminary data.</text>
</comment>
<protein>
    <submittedName>
        <fullName evidence="1">Uncharacterized protein</fullName>
    </submittedName>
</protein>
<proteinExistence type="predicted"/>